<accession>A0A9W9C8A5</accession>
<evidence type="ECO:0000313" key="1">
    <source>
        <dbReference type="EMBL" id="KAJ4350315.1"/>
    </source>
</evidence>
<comment type="caution">
    <text evidence="1">The sequence shown here is derived from an EMBL/GenBank/DDBJ whole genome shotgun (WGS) entry which is preliminary data.</text>
</comment>
<proteinExistence type="predicted"/>
<name>A0A9W9C8A5_9PLEO</name>
<dbReference type="OrthoDB" id="5355161at2759"/>
<dbReference type="GeneID" id="80912466"/>
<reference evidence="1" key="1">
    <citation type="submission" date="2022-10" db="EMBL/GenBank/DDBJ databases">
        <title>Tapping the CABI collections for fungal endophytes: first genome assemblies for Collariella, Neodidymelliopsis, Ascochyta clinopodiicola, Didymella pomorum, Didymosphaeria variabile, Neocosmospora piperis and Neocucurbitaria cava.</title>
        <authorList>
            <person name="Hill R."/>
        </authorList>
    </citation>
    <scope>NUCLEOTIDE SEQUENCE</scope>
    <source>
        <strain evidence="1">IMI 356815</strain>
    </source>
</reference>
<dbReference type="AlphaFoldDB" id="A0A9W9C8A5"/>
<protein>
    <submittedName>
        <fullName evidence="1">Uncharacterized protein</fullName>
    </submittedName>
</protein>
<evidence type="ECO:0000313" key="2">
    <source>
        <dbReference type="Proteomes" id="UP001140513"/>
    </source>
</evidence>
<gene>
    <name evidence="1" type="ORF">N0V89_008936</name>
</gene>
<dbReference type="Proteomes" id="UP001140513">
    <property type="component" value="Unassembled WGS sequence"/>
</dbReference>
<dbReference type="RefSeq" id="XP_056069245.1">
    <property type="nucleotide sequence ID" value="XM_056217689.1"/>
</dbReference>
<keyword evidence="2" id="KW-1185">Reference proteome</keyword>
<dbReference type="EMBL" id="JAPEUX010000006">
    <property type="protein sequence ID" value="KAJ4350315.1"/>
    <property type="molecule type" value="Genomic_DNA"/>
</dbReference>
<sequence length="330" mass="37008">MLELVYFGNDTPLAEALPDPALDVADTTHLSLASDPRAEWFTAPETFLIDHTPMPLPPNFDVLDLKTFVRLIESWMRDWVTTGNNMFIHAQLYGDHLPSCLEVAFTTFSAYINKTAATTEIVLRAVNDQATALVSKADESNTSSNVLRNLACIHALLAYQIIGLFDGDIRSRHLAEERAPILAALLDRIFEKASAALVEQVSPNESSTLLESVSFDERLWRSWIISESLRRTWLVARGIGASYDGFKQGWALCYGDVMITTREGLWSANSATLWMEMCMERDVRFIGRIDAESLLKVPPEEVDEFAKAVLETRFGKEGFMRWTSGSFLVS</sequence>
<organism evidence="1 2">
    <name type="scientific">Didymosphaeria variabile</name>
    <dbReference type="NCBI Taxonomy" id="1932322"/>
    <lineage>
        <taxon>Eukaryota</taxon>
        <taxon>Fungi</taxon>
        <taxon>Dikarya</taxon>
        <taxon>Ascomycota</taxon>
        <taxon>Pezizomycotina</taxon>
        <taxon>Dothideomycetes</taxon>
        <taxon>Pleosporomycetidae</taxon>
        <taxon>Pleosporales</taxon>
        <taxon>Massarineae</taxon>
        <taxon>Didymosphaeriaceae</taxon>
        <taxon>Didymosphaeria</taxon>
    </lineage>
</organism>